<evidence type="ECO:0000313" key="2">
    <source>
        <dbReference type="EMBL" id="QJX00515.1"/>
    </source>
</evidence>
<feature type="region of interest" description="Disordered" evidence="1">
    <location>
        <begin position="1"/>
        <end position="74"/>
    </location>
</feature>
<dbReference type="RefSeq" id="WP_171475245.1">
    <property type="nucleotide sequence ID" value="NZ_CP053452.2"/>
</dbReference>
<feature type="compositionally biased region" description="Basic and acidic residues" evidence="1">
    <location>
        <begin position="34"/>
        <end position="47"/>
    </location>
</feature>
<reference evidence="3" key="1">
    <citation type="submission" date="2020-05" db="EMBL/GenBank/DDBJ databases">
        <title>Frigoriglobus tundricola gen. nov., sp. nov., a psychrotolerant cellulolytic planctomycete of the family Gemmataceae with two divergent copies of 16S rRNA gene.</title>
        <authorList>
            <person name="Kulichevskaya I.S."/>
            <person name="Ivanova A.A."/>
            <person name="Naumoff D.G."/>
            <person name="Beletsky A.V."/>
            <person name="Rijpstra W.I.C."/>
            <person name="Sinninghe Damste J.S."/>
            <person name="Mardanov A.V."/>
            <person name="Ravin N.V."/>
            <person name="Dedysh S.N."/>
        </authorList>
    </citation>
    <scope>NUCLEOTIDE SEQUENCE [LARGE SCALE GENOMIC DNA]</scope>
    <source>
        <strain evidence="3">PL17</strain>
    </source>
</reference>
<evidence type="ECO:0000256" key="1">
    <source>
        <dbReference type="SAM" id="MobiDB-lite"/>
    </source>
</evidence>
<dbReference type="AlphaFoldDB" id="A0A6M5Z464"/>
<gene>
    <name evidence="2" type="ORF">FTUN_8145</name>
</gene>
<name>A0A6M5Z464_9BACT</name>
<sequence>MSQKHHGGPGQVPAGNRPRAGANYTPDNDTEPSEVQKDGEVPAQEKDRKRRLGDYTGTGEHSIQEPGGKNGANH</sequence>
<proteinExistence type="predicted"/>
<keyword evidence="3" id="KW-1185">Reference proteome</keyword>
<organism evidence="2 3">
    <name type="scientific">Frigoriglobus tundricola</name>
    <dbReference type="NCBI Taxonomy" id="2774151"/>
    <lineage>
        <taxon>Bacteria</taxon>
        <taxon>Pseudomonadati</taxon>
        <taxon>Planctomycetota</taxon>
        <taxon>Planctomycetia</taxon>
        <taxon>Gemmatales</taxon>
        <taxon>Gemmataceae</taxon>
        <taxon>Frigoriglobus</taxon>
    </lineage>
</organism>
<dbReference type="Proteomes" id="UP000503447">
    <property type="component" value="Chromosome"/>
</dbReference>
<accession>A0A6M5Z464</accession>
<dbReference type="EMBL" id="CP053452">
    <property type="protein sequence ID" value="QJX00515.1"/>
    <property type="molecule type" value="Genomic_DNA"/>
</dbReference>
<evidence type="ECO:0000313" key="3">
    <source>
        <dbReference type="Proteomes" id="UP000503447"/>
    </source>
</evidence>
<dbReference type="KEGG" id="ftj:FTUN_8145"/>
<protein>
    <submittedName>
        <fullName evidence="2">Uncharacterized protein</fullName>
    </submittedName>
</protein>